<dbReference type="GO" id="GO:0004420">
    <property type="term" value="F:hydroxymethylglutaryl-CoA reductase (NADPH) activity"/>
    <property type="evidence" value="ECO:0007669"/>
    <property type="project" value="InterPro"/>
</dbReference>
<keyword evidence="1" id="KW-1133">Transmembrane helix</keyword>
<feature type="transmembrane region" description="Helical" evidence="1">
    <location>
        <begin position="21"/>
        <end position="40"/>
    </location>
</feature>
<dbReference type="EMBL" id="CEKZ01000003">
    <property type="protein sequence ID" value="CEQ02243.1"/>
    <property type="molecule type" value="Genomic_DNA"/>
</dbReference>
<dbReference type="Proteomes" id="UP000049127">
    <property type="component" value="Unassembled WGS sequence"/>
</dbReference>
<reference evidence="2 3" key="1">
    <citation type="submission" date="2015-01" db="EMBL/GenBank/DDBJ databases">
        <authorList>
            <person name="Aslett A.Martin."/>
            <person name="De Silva Nishadi"/>
        </authorList>
    </citation>
    <scope>NUCLEOTIDE SEQUENCE [LARGE SCALE GENOMIC DNA]</scope>
    <source>
        <strain evidence="2 3">R28058</strain>
    </source>
</reference>
<accession>A0A0C7QZ24</accession>
<dbReference type="PROSITE" id="PS00318">
    <property type="entry name" value="HMG_COA_REDUCTASE_2"/>
    <property type="match status" value="1"/>
</dbReference>
<evidence type="ECO:0000256" key="1">
    <source>
        <dbReference type="SAM" id="Phobius"/>
    </source>
</evidence>
<keyword evidence="1" id="KW-0812">Transmembrane</keyword>
<gene>
    <name evidence="2" type="ORF">R28058_00481</name>
</gene>
<dbReference type="InterPro" id="IPR023076">
    <property type="entry name" value="HMG_CoA_Rdtase_CS"/>
</dbReference>
<proteinExistence type="predicted"/>
<dbReference type="AlphaFoldDB" id="A0A0C7QZ24"/>
<organism evidence="2 3">
    <name type="scientific">Paraclostridium sordellii</name>
    <name type="common">Clostridium sordellii</name>
    <dbReference type="NCBI Taxonomy" id="1505"/>
    <lineage>
        <taxon>Bacteria</taxon>
        <taxon>Bacillati</taxon>
        <taxon>Bacillota</taxon>
        <taxon>Clostridia</taxon>
        <taxon>Peptostreptococcales</taxon>
        <taxon>Peptostreptococcaceae</taxon>
        <taxon>Paraclostridium</taxon>
    </lineage>
</organism>
<protein>
    <submittedName>
        <fullName evidence="2">Uncharacterized protein</fullName>
    </submittedName>
</protein>
<dbReference type="OrthoDB" id="1750330at2"/>
<name>A0A0C7QZ24_PARSO</name>
<evidence type="ECO:0000313" key="2">
    <source>
        <dbReference type="EMBL" id="CEQ02243.1"/>
    </source>
</evidence>
<dbReference type="RefSeq" id="WP_055341115.1">
    <property type="nucleotide sequence ID" value="NZ_CDNI01000014.1"/>
</dbReference>
<keyword evidence="1" id="KW-0472">Membrane</keyword>
<sequence>MNKRRNIYRGMNRKRNNLVKGLTVGLVIIGIVGGATFIKLPKFNLVDKVSNFSIFNKEKTSVKEFSYNDVKDKVNKPEENKKETVAENAKVATVDNLDIYSIQIAAIDNDEELKKIEQKLDELKIPFSIIDVDNVKKVQTYSSFEEGESRKNLENIKTNFSDAFVSKLEVPLLGLQYTDKYSYVEEICNELNNLISNFKEESKIWDKGEKSLNKEEYKNIINARLDIVGNLEKSSKKINYEGMVGFKENIIKYTTSVKEKSKASLKSIENNDYYIGESLFISSIQGYYSFIKSIKTI</sequence>
<evidence type="ECO:0000313" key="3">
    <source>
        <dbReference type="Proteomes" id="UP000049127"/>
    </source>
</evidence>